<dbReference type="PIRSF" id="PIRSF031900">
    <property type="entry name" value="UCP031900"/>
    <property type="match status" value="1"/>
</dbReference>
<organism evidence="2 3">
    <name type="scientific">Sphingomonas colocasiae</name>
    <dbReference type="NCBI Taxonomy" id="1848973"/>
    <lineage>
        <taxon>Bacteria</taxon>
        <taxon>Pseudomonadati</taxon>
        <taxon>Pseudomonadota</taxon>
        <taxon>Alphaproteobacteria</taxon>
        <taxon>Sphingomonadales</taxon>
        <taxon>Sphingomonadaceae</taxon>
        <taxon>Sphingomonas</taxon>
    </lineage>
</organism>
<dbReference type="EMBL" id="JAINVV010000004">
    <property type="protein sequence ID" value="MBY8822047.1"/>
    <property type="molecule type" value="Genomic_DNA"/>
</dbReference>
<evidence type="ECO:0000313" key="2">
    <source>
        <dbReference type="EMBL" id="MBY8822047.1"/>
    </source>
</evidence>
<sequence length="316" mass="34192">MLSGDGETSMVRQVLGPSSAVSAIPIPLDASDPKRVRVGRLHYLKGWRLENPDPAFGSFSSMLVSDEALLLLNDAGGYVRLARGPGDTIGAAKFGDLPDGPGDPYLKRNRDSESMTVDPRTGAIWVGFESRNAIWRYAPGLARAEAGRRPPEMRKWPGNAGAEAMARLSSGRFLVLSEGGKAPPGADAALLFDRDPTDPAAKATRFYYRPPSGFRVTDAAELPDGRVLVLHRRLGVWPLFTAKLSILDPKTIERDGLASDEEIATLAPPLAVDNMEALAITREEGRIIVWIASDDNFGTPFQKSLLLKFVLEDGGR</sequence>
<evidence type="ECO:0000259" key="1">
    <source>
        <dbReference type="Pfam" id="PF13449"/>
    </source>
</evidence>
<dbReference type="SUPFAM" id="SSF101898">
    <property type="entry name" value="NHL repeat"/>
    <property type="match status" value="1"/>
</dbReference>
<dbReference type="Proteomes" id="UP000706039">
    <property type="component" value="Unassembled WGS sequence"/>
</dbReference>
<gene>
    <name evidence="2" type="ORF">K7G82_07075</name>
</gene>
<accession>A0ABS7PNM4</accession>
<evidence type="ECO:0000313" key="3">
    <source>
        <dbReference type="Proteomes" id="UP000706039"/>
    </source>
</evidence>
<comment type="caution">
    <text evidence="2">The sequence shown here is derived from an EMBL/GenBank/DDBJ whole genome shotgun (WGS) entry which is preliminary data.</text>
</comment>
<dbReference type="InterPro" id="IPR014567">
    <property type="entry name" value="UCP031900"/>
</dbReference>
<proteinExistence type="predicted"/>
<name>A0ABS7PNM4_9SPHN</name>
<feature type="domain" description="Phytase-like" evidence="1">
    <location>
        <begin position="55"/>
        <end position="297"/>
    </location>
</feature>
<protein>
    <submittedName>
        <fullName evidence="2">Esterase-like activity of phytase family protein</fullName>
    </submittedName>
</protein>
<reference evidence="2 3" key="1">
    <citation type="submission" date="2021-08" db="EMBL/GenBank/DDBJ databases">
        <authorList>
            <person name="Tuo L."/>
        </authorList>
    </citation>
    <scope>NUCLEOTIDE SEQUENCE [LARGE SCALE GENOMIC DNA]</scope>
    <source>
        <strain evidence="2 3">JCM 31229</strain>
    </source>
</reference>
<dbReference type="Pfam" id="PF13449">
    <property type="entry name" value="Phytase-like"/>
    <property type="match status" value="1"/>
</dbReference>
<keyword evidence="3" id="KW-1185">Reference proteome</keyword>
<dbReference type="InterPro" id="IPR027372">
    <property type="entry name" value="Phytase-like_dom"/>
</dbReference>